<dbReference type="Proteomes" id="UP000033415">
    <property type="component" value="Unassembled WGS sequence"/>
</dbReference>
<dbReference type="EMBL" id="NCVE01000029">
    <property type="protein sequence ID" value="ORO87715.1"/>
    <property type="molecule type" value="Genomic_DNA"/>
</dbReference>
<proteinExistence type="inferred from homology"/>
<dbReference type="EMBL" id="WIKC01000005">
    <property type="protein sequence ID" value="MQQ50639.1"/>
    <property type="molecule type" value="Genomic_DNA"/>
</dbReference>
<dbReference type="InterPro" id="IPR023750">
    <property type="entry name" value="RbsD-like_sf"/>
</dbReference>
<dbReference type="RefSeq" id="WP_000759835.1">
    <property type="nucleotide sequence ID" value="NZ_CABEHV010000004.1"/>
</dbReference>
<comment type="pathway">
    <text evidence="6">Carbohydrate metabolism; D-ribose degradation; D-ribose 5-phosphate from beta-D-ribopyranose: step 1/2.</text>
</comment>
<evidence type="ECO:0000256" key="6">
    <source>
        <dbReference type="HAMAP-Rule" id="MF_01661"/>
    </source>
</evidence>
<feature type="binding site" evidence="6">
    <location>
        <begin position="121"/>
        <end position="123"/>
    </location>
    <ligand>
        <name>substrate</name>
    </ligand>
</feature>
<dbReference type="Proteomes" id="UP000028022">
    <property type="component" value="Unassembled WGS sequence"/>
</dbReference>
<keyword evidence="3 6" id="KW-0963">Cytoplasm</keyword>
<dbReference type="Proteomes" id="UP000387692">
    <property type="component" value="Unassembled WGS sequence"/>
</dbReference>
<protein>
    <recommendedName>
        <fullName evidence="2 6">D-ribose pyranase</fullName>
        <ecNumber evidence="2 6">5.4.99.62</ecNumber>
    </recommendedName>
</protein>
<dbReference type="EMBL" id="CABEHV010000004">
    <property type="protein sequence ID" value="VTS21350.1"/>
    <property type="molecule type" value="Genomic_DNA"/>
</dbReference>
<comment type="similarity">
    <text evidence="6">Belongs to the RbsD / FucU family. RbsD subfamily.</text>
</comment>
<dbReference type="EMBL" id="JYGQ01000001">
    <property type="protein sequence ID" value="KJQ73235.1"/>
    <property type="molecule type" value="Genomic_DNA"/>
</dbReference>
<feature type="binding site" evidence="6">
    <location>
        <position position="99"/>
    </location>
    <ligand>
        <name>substrate</name>
    </ligand>
</feature>
<dbReference type="Proteomes" id="UP000193441">
    <property type="component" value="Unassembled WGS sequence"/>
</dbReference>
<dbReference type="AlphaFoldDB" id="A0A081QYS4"/>
<evidence type="ECO:0000256" key="5">
    <source>
        <dbReference type="ARBA" id="ARBA00023277"/>
    </source>
</evidence>
<feature type="active site" description="Proton donor" evidence="6">
    <location>
        <position position="20"/>
    </location>
</feature>
<dbReference type="PANTHER" id="PTHR37831">
    <property type="entry name" value="D-RIBOSE PYRANASE"/>
    <property type="match status" value="1"/>
</dbReference>
<evidence type="ECO:0000313" key="12">
    <source>
        <dbReference type="EMBL" id="MQQ63215.1"/>
    </source>
</evidence>
<evidence type="ECO:0000313" key="13">
    <source>
        <dbReference type="EMBL" id="ORO87715.1"/>
    </source>
</evidence>
<evidence type="ECO:0000256" key="1">
    <source>
        <dbReference type="ARBA" id="ARBA00000223"/>
    </source>
</evidence>
<dbReference type="NCBIfam" id="NF008761">
    <property type="entry name" value="PRK11797.1"/>
    <property type="match status" value="1"/>
</dbReference>
<evidence type="ECO:0000313" key="22">
    <source>
        <dbReference type="Proteomes" id="UP000387692"/>
    </source>
</evidence>
<dbReference type="GO" id="GO:0062193">
    <property type="term" value="F:D-ribose pyranase activity"/>
    <property type="evidence" value="ECO:0007669"/>
    <property type="project" value="UniProtKB-EC"/>
</dbReference>
<dbReference type="PATRIC" id="fig|28037.212.peg.917"/>
<dbReference type="Proteomes" id="UP000033538">
    <property type="component" value="Unassembled WGS sequence"/>
</dbReference>
<organism evidence="7 16">
    <name type="scientific">Streptococcus mitis</name>
    <dbReference type="NCBI Taxonomy" id="28037"/>
    <lineage>
        <taxon>Bacteria</taxon>
        <taxon>Bacillati</taxon>
        <taxon>Bacillota</taxon>
        <taxon>Bacilli</taxon>
        <taxon>Lactobacillales</taxon>
        <taxon>Streptococcaceae</taxon>
        <taxon>Streptococcus</taxon>
        <taxon>Streptococcus mitis group</taxon>
    </lineage>
</organism>
<evidence type="ECO:0000313" key="18">
    <source>
        <dbReference type="Proteomes" id="UP000033538"/>
    </source>
</evidence>
<dbReference type="Proteomes" id="UP000033590">
    <property type="component" value="Unassembled WGS sequence"/>
</dbReference>
<evidence type="ECO:0000313" key="11">
    <source>
        <dbReference type="EMBL" id="MQQ50639.1"/>
    </source>
</evidence>
<keyword evidence="5 6" id="KW-0119">Carbohydrate metabolism</keyword>
<dbReference type="Proteomes" id="UP000477834">
    <property type="component" value="Unassembled WGS sequence"/>
</dbReference>
<evidence type="ECO:0000313" key="24">
    <source>
        <dbReference type="Proteomes" id="UP000477834"/>
    </source>
</evidence>
<dbReference type="EMBL" id="JYGS01000007">
    <property type="protein sequence ID" value="KJQ71840.1"/>
    <property type="molecule type" value="Genomic_DNA"/>
</dbReference>
<name>A0A081QYS4_STRMT</name>
<evidence type="ECO:0000313" key="10">
    <source>
        <dbReference type="EMBL" id="KJQ73235.1"/>
    </source>
</evidence>
<dbReference type="HAMAP" id="MF_01661">
    <property type="entry name" value="D_rib_pyranase"/>
    <property type="match status" value="1"/>
</dbReference>
<dbReference type="Proteomes" id="UP000466247">
    <property type="component" value="Unassembled WGS sequence"/>
</dbReference>
<dbReference type="EMBL" id="JYGP01000002">
    <property type="protein sequence ID" value="KJQ68581.1"/>
    <property type="molecule type" value="Genomic_DNA"/>
</dbReference>
<reference evidence="17 18" key="2">
    <citation type="submission" date="2015-02" db="EMBL/GenBank/DDBJ databases">
        <title>Evolution of amylase-binding proteins of oral streptococcal species.</title>
        <authorList>
            <person name="Haase E.M."/>
        </authorList>
    </citation>
    <scope>NUCLEOTIDE SEQUENCE [LARGE SCALE GENOMIC DNA]</scope>
    <source>
        <strain evidence="8 18">OT25</strain>
        <strain evidence="10 17">SK137</strain>
        <strain evidence="9 19">SK145</strain>
    </source>
</reference>
<dbReference type="Gene3D" id="3.40.1650.10">
    <property type="entry name" value="RbsD-like domain"/>
    <property type="match status" value="1"/>
</dbReference>
<evidence type="ECO:0000256" key="2">
    <source>
        <dbReference type="ARBA" id="ARBA00012862"/>
    </source>
</evidence>
<reference evidence="15 22" key="6">
    <citation type="submission" date="2019-05" db="EMBL/GenBank/DDBJ databases">
        <authorList>
            <consortium name="Pathogen Informatics"/>
        </authorList>
    </citation>
    <scope>NUCLEOTIDE SEQUENCE [LARGE SCALE GENOMIC DNA]</scope>
    <source>
        <strain evidence="15 22">NCTC11189</strain>
    </source>
</reference>
<evidence type="ECO:0000256" key="3">
    <source>
        <dbReference type="ARBA" id="ARBA00022490"/>
    </source>
</evidence>
<evidence type="ECO:0000313" key="8">
    <source>
        <dbReference type="EMBL" id="KJQ68581.1"/>
    </source>
</evidence>
<dbReference type="Pfam" id="PF05025">
    <property type="entry name" value="RbsD_FucU"/>
    <property type="match status" value="1"/>
</dbReference>
<evidence type="ECO:0000313" key="17">
    <source>
        <dbReference type="Proteomes" id="UP000033415"/>
    </source>
</evidence>
<evidence type="ECO:0000313" key="21">
    <source>
        <dbReference type="Proteomes" id="UP000278063"/>
    </source>
</evidence>
<dbReference type="InterPro" id="IPR007721">
    <property type="entry name" value="RbsD_FucU"/>
</dbReference>
<sequence length="132" mass="14717">MKKYGILNSNIAKLADDLGHMDLVCIGDLGLPVPKGVDKIDLALRKGSPSFLEVLKEYSDHVLIEKIFLAEEIKEKNKEQWQAVLDLLGSNIIIEYISHEELKAMNTKVKAVIRTGEDTPYSNIILQSGVII</sequence>
<reference evidence="13 20" key="3">
    <citation type="journal article" date="2016" name="Eur. J. Clin. Microbiol. Infect. Dis.">
        <title>Whole genome sequencing as a tool for phylogenetic analysis of clinical strains of Mitis group streptococci.</title>
        <authorList>
            <person name="Rasmussen L.H."/>
            <person name="Dargis R."/>
            <person name="Hojholt K."/>
            <person name="Christensen J.J."/>
            <person name="Skovgaard O."/>
            <person name="Justesen U.S."/>
            <person name="Rosenvinge F.S."/>
            <person name="Moser C."/>
            <person name="Lukjancenko O."/>
            <person name="Rasmussen S."/>
            <person name="Nielsen X.C."/>
        </authorList>
    </citation>
    <scope>NUCLEOTIDE SEQUENCE [LARGE SCALE GENOMIC DNA]</scope>
    <source>
        <strain evidence="13 20">RH_50738_11</strain>
    </source>
</reference>
<evidence type="ECO:0000313" key="9">
    <source>
        <dbReference type="EMBL" id="KJQ71840.1"/>
    </source>
</evidence>
<dbReference type="EMBL" id="JPFZ01000009">
    <property type="protein sequence ID" value="KEQ48097.1"/>
    <property type="molecule type" value="Genomic_DNA"/>
</dbReference>
<reference evidence="23 24" key="7">
    <citation type="submission" date="2019-10" db="EMBL/GenBank/DDBJ databases">
        <title>Streptococcus mitis of the oral and urogenital tracts.</title>
        <authorList>
            <person name="Price T."/>
            <person name="Mores C.R."/>
            <person name="Putonti C."/>
            <person name="Wolfe A.J."/>
        </authorList>
    </citation>
    <scope>NUCLEOTIDE SEQUENCE [LARGE SCALE GENOMIC DNA]</scope>
    <source>
        <strain evidence="12 24">SM05</strain>
        <strain evidence="11 23">SM09</strain>
    </source>
</reference>
<dbReference type="UniPathway" id="UPA00916">
    <property type="reaction ID" value="UER00888"/>
</dbReference>
<evidence type="ECO:0000313" key="16">
    <source>
        <dbReference type="Proteomes" id="UP000028022"/>
    </source>
</evidence>
<evidence type="ECO:0000313" key="19">
    <source>
        <dbReference type="Proteomes" id="UP000033590"/>
    </source>
</evidence>
<dbReference type="GO" id="GO:0019303">
    <property type="term" value="P:D-ribose catabolic process"/>
    <property type="evidence" value="ECO:0007669"/>
    <property type="project" value="UniProtKB-UniRule"/>
</dbReference>
<accession>A0A081QYS4</accession>
<evidence type="ECO:0000313" key="20">
    <source>
        <dbReference type="Proteomes" id="UP000193441"/>
    </source>
</evidence>
<comment type="catalytic activity">
    <reaction evidence="1 6">
        <text>beta-D-ribopyranose = beta-D-ribofuranose</text>
        <dbReference type="Rhea" id="RHEA:25432"/>
        <dbReference type="ChEBI" id="CHEBI:27476"/>
        <dbReference type="ChEBI" id="CHEBI:47002"/>
        <dbReference type="EC" id="5.4.99.62"/>
    </reaction>
</comment>
<reference evidence="14 21" key="5">
    <citation type="submission" date="2018-11" db="EMBL/GenBank/DDBJ databases">
        <title>Species Designations Belie Phenotypic and Genotypic Heterogeneity in Oral Streptococci.</title>
        <authorList>
            <person name="Velsko I."/>
        </authorList>
    </citation>
    <scope>NUCLEOTIDE SEQUENCE [LARGE SCALE GENOMIC DNA]</scope>
    <source>
        <strain evidence="14 21">KLC01</strain>
    </source>
</reference>
<feature type="binding site" evidence="6">
    <location>
        <position position="28"/>
    </location>
    <ligand>
        <name>substrate</name>
    </ligand>
</feature>
<comment type="subcellular location">
    <subcellularLocation>
        <location evidence="6">Cytoplasm</location>
    </subcellularLocation>
</comment>
<dbReference type="InterPro" id="IPR023064">
    <property type="entry name" value="D-ribose_pyranase"/>
</dbReference>
<evidence type="ECO:0000313" key="23">
    <source>
        <dbReference type="Proteomes" id="UP000466247"/>
    </source>
</evidence>
<dbReference type="Proteomes" id="UP000278063">
    <property type="component" value="Unassembled WGS sequence"/>
</dbReference>
<reference evidence="7 16" key="1">
    <citation type="submission" date="2014-05" db="EMBL/GenBank/DDBJ databases">
        <authorList>
            <person name="Daugherty S.C."/>
            <person name="Tallon L.J."/>
            <person name="Sadzewicz L."/>
            <person name="Kilian M."/>
            <person name="Tettelin H."/>
        </authorList>
    </citation>
    <scope>NUCLEOTIDE SEQUENCE [LARGE SCALE GENOMIC DNA]</scope>
    <source>
        <strain evidence="7 16">SK608</strain>
    </source>
</reference>
<dbReference type="GO" id="GO:0005829">
    <property type="term" value="C:cytosol"/>
    <property type="evidence" value="ECO:0007669"/>
    <property type="project" value="TreeGrafter"/>
</dbReference>
<gene>
    <name evidence="6 7" type="primary">rbsD</name>
    <name evidence="13" type="ORF">B7701_08625</name>
    <name evidence="14" type="ORF">D8849_00575</name>
    <name evidence="12" type="ORF">GEZ69_01935</name>
    <name evidence="11" type="ORF">GEZ71_06165</name>
    <name evidence="15" type="ORF">NCTC11189_00402</name>
    <name evidence="7" type="ORF">SK608_1191</name>
    <name evidence="8" type="ORF">TZ90_00949</name>
    <name evidence="10" type="ORF">TZ91_00839</name>
    <name evidence="9" type="ORF">TZ93_01631</name>
</gene>
<dbReference type="GO" id="GO:0016872">
    <property type="term" value="F:intramolecular lyase activity"/>
    <property type="evidence" value="ECO:0007669"/>
    <property type="project" value="UniProtKB-UniRule"/>
</dbReference>
<dbReference type="SUPFAM" id="SSF102546">
    <property type="entry name" value="RbsD-like"/>
    <property type="match status" value="1"/>
</dbReference>
<evidence type="ECO:0000313" key="7">
    <source>
        <dbReference type="EMBL" id="KEQ48097.1"/>
    </source>
</evidence>
<dbReference type="EMBL" id="RJNW01000001">
    <property type="protein sequence ID" value="RSI88177.1"/>
    <property type="molecule type" value="Genomic_DNA"/>
</dbReference>
<dbReference type="EC" id="5.4.99.62" evidence="2 6"/>
<dbReference type="PANTHER" id="PTHR37831:SF1">
    <property type="entry name" value="D-RIBOSE PYRANASE"/>
    <property type="match status" value="1"/>
</dbReference>
<keyword evidence="4 6" id="KW-0413">Isomerase</keyword>
<comment type="subunit">
    <text evidence="6">Homodecamer.</text>
</comment>
<comment type="function">
    <text evidence="6">Catalyzes the interconversion of beta-pyran and beta-furan forms of D-ribose.</text>
</comment>
<dbReference type="EMBL" id="WIKE01000002">
    <property type="protein sequence ID" value="MQQ63215.1"/>
    <property type="molecule type" value="Genomic_DNA"/>
</dbReference>
<reference evidence="13" key="4">
    <citation type="submission" date="2017-04" db="EMBL/GenBank/DDBJ databases">
        <authorList>
            <person name="Nielsen X.C."/>
            <person name="Rasmussen L.H."/>
            <person name="Hoejholt K."/>
            <person name="Rasmussen S."/>
            <person name="Christensen J.J."/>
        </authorList>
    </citation>
    <scope>NUCLEOTIDE SEQUENCE</scope>
    <source>
        <strain evidence="13">RH_50738_11</strain>
    </source>
</reference>
<evidence type="ECO:0000313" key="14">
    <source>
        <dbReference type="EMBL" id="RSI88177.1"/>
    </source>
</evidence>
<dbReference type="GO" id="GO:0048029">
    <property type="term" value="F:monosaccharide binding"/>
    <property type="evidence" value="ECO:0007669"/>
    <property type="project" value="InterPro"/>
</dbReference>
<evidence type="ECO:0000256" key="4">
    <source>
        <dbReference type="ARBA" id="ARBA00023235"/>
    </source>
</evidence>
<evidence type="ECO:0000313" key="15">
    <source>
        <dbReference type="EMBL" id="VTS21350.1"/>
    </source>
</evidence>